<evidence type="ECO:0000313" key="3">
    <source>
        <dbReference type="EMBL" id="MBC1187027.1"/>
    </source>
</evidence>
<keyword evidence="4" id="KW-1185">Reference proteome</keyword>
<dbReference type="RefSeq" id="WP_185668652.1">
    <property type="nucleotide sequence ID" value="NZ_CP162271.1"/>
</dbReference>
<accession>A0ABR6RV79</accession>
<dbReference type="Gene3D" id="1.10.10.10">
    <property type="entry name" value="Winged helix-like DNA-binding domain superfamily/Winged helix DNA-binding domain"/>
    <property type="match status" value="1"/>
</dbReference>
<dbReference type="CDD" id="cd06170">
    <property type="entry name" value="LuxR_C_like"/>
    <property type="match status" value="1"/>
</dbReference>
<evidence type="ECO:0000313" key="4">
    <source>
        <dbReference type="Proteomes" id="UP000607331"/>
    </source>
</evidence>
<dbReference type="InterPro" id="IPR036388">
    <property type="entry name" value="WH-like_DNA-bd_sf"/>
</dbReference>
<dbReference type="SUPFAM" id="SSF46894">
    <property type="entry name" value="C-terminal effector domain of the bipartite response regulators"/>
    <property type="match status" value="1"/>
</dbReference>
<dbReference type="InterPro" id="IPR000792">
    <property type="entry name" value="Tscrpt_reg_LuxR_C"/>
</dbReference>
<gene>
    <name evidence="3" type="ORF">HII27_15035</name>
</gene>
<dbReference type="SMART" id="SM00421">
    <property type="entry name" value="HTH_LUXR"/>
    <property type="match status" value="1"/>
</dbReference>
<protein>
    <submittedName>
        <fullName evidence="3">Helix-turn-helix transcriptional regulator</fullName>
    </submittedName>
</protein>
<dbReference type="Proteomes" id="UP000607331">
    <property type="component" value="Unassembled WGS sequence"/>
</dbReference>
<evidence type="ECO:0000259" key="2">
    <source>
        <dbReference type="SMART" id="SM00421"/>
    </source>
</evidence>
<feature type="domain" description="HTH luxR-type" evidence="2">
    <location>
        <begin position="133"/>
        <end position="190"/>
    </location>
</feature>
<reference evidence="3 4" key="1">
    <citation type="submission" date="2020-04" db="EMBL/GenBank/DDBJ databases">
        <title>The draft genome of Kluyvera sichuanensis strain SCKS090646.</title>
        <authorList>
            <person name="Wei L."/>
            <person name="Liu L."/>
            <person name="Feng Y."/>
            <person name="Zong Z."/>
        </authorList>
    </citation>
    <scope>NUCLEOTIDE SEQUENCE [LARGE SCALE GENOMIC DNA]</scope>
    <source>
        <strain evidence="3 4">090646</strain>
    </source>
</reference>
<dbReference type="EMBL" id="JABBJF010000014">
    <property type="protein sequence ID" value="MBC1187027.1"/>
    <property type="molecule type" value="Genomic_DNA"/>
</dbReference>
<organism evidence="3 4">
    <name type="scientific">Kluyvera sichuanensis</name>
    <dbReference type="NCBI Taxonomy" id="2725494"/>
    <lineage>
        <taxon>Bacteria</taxon>
        <taxon>Pseudomonadati</taxon>
        <taxon>Pseudomonadota</taxon>
        <taxon>Gammaproteobacteria</taxon>
        <taxon>Enterobacterales</taxon>
        <taxon>Enterobacteriaceae</taxon>
        <taxon>Kluyvera</taxon>
    </lineage>
</organism>
<sequence length="212" mass="24535">MEGNKINPVFRRTKNNLIVVYTSNYWFYQGIKFSLKDFDVFHNTDECIDFNQRKMIFVDANILLEGKSKDFASFIYSNCIDRVVWLTGHDTGMVYPLWATGDRVININESRDSFSYFLRAAATELSMDGIAYYTSLSPTEALILNYLAKGFSITQIAFVTDRAPKTIYQHRAMILRKLGYKNAAFMQSIFLRYGKLMWTNRRPRLADISAAS</sequence>
<name>A0ABR6RV79_9ENTR</name>
<dbReference type="InterPro" id="IPR016032">
    <property type="entry name" value="Sig_transdc_resp-reg_C-effctor"/>
</dbReference>
<proteinExistence type="predicted"/>
<keyword evidence="1" id="KW-0238">DNA-binding</keyword>
<dbReference type="Pfam" id="PF00196">
    <property type="entry name" value="GerE"/>
    <property type="match status" value="1"/>
</dbReference>
<dbReference type="GeneID" id="98388724"/>
<comment type="caution">
    <text evidence="3">The sequence shown here is derived from an EMBL/GenBank/DDBJ whole genome shotgun (WGS) entry which is preliminary data.</text>
</comment>
<evidence type="ECO:0000256" key="1">
    <source>
        <dbReference type="ARBA" id="ARBA00023125"/>
    </source>
</evidence>